<evidence type="ECO:0000259" key="2">
    <source>
        <dbReference type="Pfam" id="PF00501"/>
    </source>
</evidence>
<dbReference type="SUPFAM" id="SSF56801">
    <property type="entry name" value="Acetyl-CoA synthetase-like"/>
    <property type="match status" value="1"/>
</dbReference>
<reference evidence="5" key="1">
    <citation type="journal article" date="2019" name="Int. J. Syst. Evol. Microbiol.">
        <title>The Global Catalogue of Microorganisms (GCM) 10K type strain sequencing project: providing services to taxonomists for standard genome sequencing and annotation.</title>
        <authorList>
            <consortium name="The Broad Institute Genomics Platform"/>
            <consortium name="The Broad Institute Genome Sequencing Center for Infectious Disease"/>
            <person name="Wu L."/>
            <person name="Ma J."/>
        </authorList>
    </citation>
    <scope>NUCLEOTIDE SEQUENCE [LARGE SCALE GENOMIC DNA]</scope>
    <source>
        <strain evidence="5">JCM 18410</strain>
    </source>
</reference>
<dbReference type="InterPro" id="IPR010071">
    <property type="entry name" value="AA_adenyl_dom"/>
</dbReference>
<dbReference type="PANTHER" id="PTHR45527:SF1">
    <property type="entry name" value="FATTY ACID SYNTHASE"/>
    <property type="match status" value="1"/>
</dbReference>
<dbReference type="InterPro" id="IPR020845">
    <property type="entry name" value="AMP-binding_CS"/>
</dbReference>
<dbReference type="PANTHER" id="PTHR45527">
    <property type="entry name" value="NONRIBOSOMAL PEPTIDE SYNTHETASE"/>
    <property type="match status" value="1"/>
</dbReference>
<evidence type="ECO:0000313" key="4">
    <source>
        <dbReference type="EMBL" id="GAA5075435.1"/>
    </source>
</evidence>
<accession>A0ABP9LFW6</accession>
<sequence length="524" mass="55699">MSDSPSAMSDSPSATSDSLSGLFSRSARRHPDRPALSVAGATLTYRELARTAERLAAHLGPLPPGARVGLLASRSPLAYAGYLAVLSAGATVVPLNPIFPARRNAAIAARAGLRTVLTDTALRDLMRESAVPLALATADGTPSGHGTPAAPPVPGPAAPPPAGEAPAYILFTSGSTGVPKGLPIAHGNVLPYIAHQVERYEVAPGDRLSQTFDLTFDPSVFDMFVTWAAGATLVVPQREDLADPAAFARTHRLTHWFSVPSVVSLAARLRRLPAGCLPDLRWGLFAGEQLTLKQAAAWHRAAPQAVIENLYGPTELTVTCTAYRLPADPADWPSTRNASVPIGHRLPHLEHVVLDGTGRPAAEGELCVRGVQRFAGYLDPENNAGRFLDWEPGDAVARVHDTHDAPAPRLWYRTGDRVVAEDGVLTHLGRLDAQVQVHGYRVELGEVEAALAAHPGVEDAAVLFDGTDLRALYVGASVPVAELAGWVAGRLPAYMVPGRFQRVDRFPLNDNGKLDRKKLETLAC</sequence>
<dbReference type="InterPro" id="IPR025110">
    <property type="entry name" value="AMP-bd_C"/>
</dbReference>
<keyword evidence="4" id="KW-0436">Ligase</keyword>
<dbReference type="Gene3D" id="3.30.300.30">
    <property type="match status" value="1"/>
</dbReference>
<evidence type="ECO:0000313" key="5">
    <source>
        <dbReference type="Proteomes" id="UP001500124"/>
    </source>
</evidence>
<gene>
    <name evidence="4" type="ORF">GCM10023336_64620</name>
</gene>
<organism evidence="4 5">
    <name type="scientific">Streptomyces similanensis</name>
    <dbReference type="NCBI Taxonomy" id="1274988"/>
    <lineage>
        <taxon>Bacteria</taxon>
        <taxon>Bacillati</taxon>
        <taxon>Actinomycetota</taxon>
        <taxon>Actinomycetes</taxon>
        <taxon>Kitasatosporales</taxon>
        <taxon>Streptomycetaceae</taxon>
        <taxon>Streptomyces</taxon>
    </lineage>
</organism>
<dbReference type="Pfam" id="PF13193">
    <property type="entry name" value="AMP-binding_C"/>
    <property type="match status" value="1"/>
</dbReference>
<dbReference type="RefSeq" id="WP_345671567.1">
    <property type="nucleotide sequence ID" value="NZ_BAABKC010000112.1"/>
</dbReference>
<feature type="region of interest" description="Disordered" evidence="1">
    <location>
        <begin position="137"/>
        <end position="159"/>
    </location>
</feature>
<dbReference type="PROSITE" id="PS00455">
    <property type="entry name" value="AMP_BINDING"/>
    <property type="match status" value="1"/>
</dbReference>
<dbReference type="EMBL" id="BAABKC010000112">
    <property type="protein sequence ID" value="GAA5075435.1"/>
    <property type="molecule type" value="Genomic_DNA"/>
</dbReference>
<dbReference type="GO" id="GO:0016874">
    <property type="term" value="F:ligase activity"/>
    <property type="evidence" value="ECO:0007669"/>
    <property type="project" value="UniProtKB-KW"/>
</dbReference>
<feature type="compositionally biased region" description="Pro residues" evidence="1">
    <location>
        <begin position="149"/>
        <end position="159"/>
    </location>
</feature>
<dbReference type="InterPro" id="IPR045851">
    <property type="entry name" value="AMP-bd_C_sf"/>
</dbReference>
<evidence type="ECO:0000256" key="1">
    <source>
        <dbReference type="SAM" id="MobiDB-lite"/>
    </source>
</evidence>
<evidence type="ECO:0000259" key="3">
    <source>
        <dbReference type="Pfam" id="PF13193"/>
    </source>
</evidence>
<dbReference type="Pfam" id="PF00501">
    <property type="entry name" value="AMP-binding"/>
    <property type="match status" value="1"/>
</dbReference>
<dbReference type="InterPro" id="IPR000873">
    <property type="entry name" value="AMP-dep_synth/lig_dom"/>
</dbReference>
<dbReference type="InterPro" id="IPR042099">
    <property type="entry name" value="ANL_N_sf"/>
</dbReference>
<proteinExistence type="predicted"/>
<keyword evidence="5" id="KW-1185">Reference proteome</keyword>
<protein>
    <submittedName>
        <fullName evidence="4">D-alanine--poly(Phosphoribitol) ligase</fullName>
    </submittedName>
</protein>
<name>A0ABP9LFW6_9ACTN</name>
<dbReference type="Proteomes" id="UP001500124">
    <property type="component" value="Unassembled WGS sequence"/>
</dbReference>
<feature type="domain" description="AMP-dependent synthetase/ligase" evidence="2">
    <location>
        <begin position="23"/>
        <end position="378"/>
    </location>
</feature>
<dbReference type="NCBIfam" id="TIGR01733">
    <property type="entry name" value="AA-adenyl-dom"/>
    <property type="match status" value="1"/>
</dbReference>
<comment type="caution">
    <text evidence="4">The sequence shown here is derived from an EMBL/GenBank/DDBJ whole genome shotgun (WGS) entry which is preliminary data.</text>
</comment>
<feature type="domain" description="AMP-binding enzyme C-terminal" evidence="3">
    <location>
        <begin position="446"/>
        <end position="513"/>
    </location>
</feature>
<feature type="region of interest" description="Disordered" evidence="1">
    <location>
        <begin position="1"/>
        <end position="35"/>
    </location>
</feature>
<dbReference type="Gene3D" id="3.40.50.12780">
    <property type="entry name" value="N-terminal domain of ligase-like"/>
    <property type="match status" value="1"/>
</dbReference>
<feature type="compositionally biased region" description="Low complexity" evidence="1">
    <location>
        <begin position="1"/>
        <end position="20"/>
    </location>
</feature>